<keyword evidence="1" id="KW-0472">Membrane</keyword>
<accession>A0A1I7GBL3</accession>
<dbReference type="Pfam" id="PF06182">
    <property type="entry name" value="ABC2_membrane_6"/>
    <property type="match status" value="1"/>
</dbReference>
<dbReference type="Proteomes" id="UP000183508">
    <property type="component" value="Unassembled WGS sequence"/>
</dbReference>
<gene>
    <name evidence="2" type="ORF">SAMN05421543_102112</name>
</gene>
<proteinExistence type="predicted"/>
<feature type="transmembrane region" description="Helical" evidence="1">
    <location>
        <begin position="234"/>
        <end position="253"/>
    </location>
</feature>
<keyword evidence="1" id="KW-1133">Transmembrane helix</keyword>
<name>A0A1I7GBL3_9BACL</name>
<evidence type="ECO:0000256" key="1">
    <source>
        <dbReference type="SAM" id="Phobius"/>
    </source>
</evidence>
<keyword evidence="3" id="KW-1185">Reference proteome</keyword>
<dbReference type="RefSeq" id="WP_245783818.1">
    <property type="nucleotide sequence ID" value="NZ_FPBV01000002.1"/>
</dbReference>
<feature type="transmembrane region" description="Helical" evidence="1">
    <location>
        <begin position="144"/>
        <end position="172"/>
    </location>
</feature>
<reference evidence="3" key="1">
    <citation type="submission" date="2016-10" db="EMBL/GenBank/DDBJ databases">
        <authorList>
            <person name="Varghese N."/>
        </authorList>
    </citation>
    <scope>NUCLEOTIDE SEQUENCE [LARGE SCALE GENOMIC DNA]</scope>
    <source>
        <strain evidence="3">DSM 17980</strain>
    </source>
</reference>
<feature type="transmembrane region" description="Helical" evidence="1">
    <location>
        <begin position="178"/>
        <end position="200"/>
    </location>
</feature>
<dbReference type="PANTHER" id="PTHR36832:SF1">
    <property type="entry name" value="SLR1174 PROTEIN"/>
    <property type="match status" value="1"/>
</dbReference>
<organism evidence="2 3">
    <name type="scientific">Alicyclobacillus macrosporangiidus</name>
    <dbReference type="NCBI Taxonomy" id="392015"/>
    <lineage>
        <taxon>Bacteria</taxon>
        <taxon>Bacillati</taxon>
        <taxon>Bacillota</taxon>
        <taxon>Bacilli</taxon>
        <taxon>Bacillales</taxon>
        <taxon>Alicyclobacillaceae</taxon>
        <taxon>Alicyclobacillus</taxon>
    </lineage>
</organism>
<evidence type="ECO:0000313" key="3">
    <source>
        <dbReference type="Proteomes" id="UP000183508"/>
    </source>
</evidence>
<sequence length="265" mass="29415">METVLRMMRVFIVHMKVAARSMILLRGRSFMYVVSLWIQILVPLSIWTSARDLADPGLTTRELVTYTLIAGLVQEFQMGVLLEDVIRETFDGSILWSAIRPIFGLAYYLTRDLASLAAYGIPSVVAFSFLAVLFHPLPPASPSALILAVVSCMLAIIIRRCLDILLACIFLNGRNLYGFLGLSNLLLSALGGGLVPLVLLPPAVYQLLAWTPFPYLANLPAVVYLGVFQSPVRLLGQQFVWAVLLCILSLFVWRSSYRRMVIHGG</sequence>
<dbReference type="InterPro" id="IPR010390">
    <property type="entry name" value="ABC-2_transporter-like"/>
</dbReference>
<dbReference type="STRING" id="392015.SAMN05421543_102112"/>
<protein>
    <submittedName>
        <fullName evidence="2">ABC-type uncharacterized transport system, permease component</fullName>
    </submittedName>
</protein>
<feature type="transmembrane region" description="Helical" evidence="1">
    <location>
        <begin position="116"/>
        <end position="137"/>
    </location>
</feature>
<dbReference type="PANTHER" id="PTHR36832">
    <property type="entry name" value="SLR1174 PROTEIN-RELATED"/>
    <property type="match status" value="1"/>
</dbReference>
<dbReference type="AlphaFoldDB" id="A0A1I7GBL3"/>
<dbReference type="EMBL" id="FPBV01000002">
    <property type="protein sequence ID" value="SFU45636.1"/>
    <property type="molecule type" value="Genomic_DNA"/>
</dbReference>
<evidence type="ECO:0000313" key="2">
    <source>
        <dbReference type="EMBL" id="SFU45636.1"/>
    </source>
</evidence>
<keyword evidence="1" id="KW-0812">Transmembrane</keyword>